<dbReference type="PANTHER" id="PTHR33908:SF3">
    <property type="entry name" value="UNDECAPRENYL PHOSPHATE-ALPHA-4-AMINO-4-DEOXY-L-ARABINOSE ARABINOSYL TRANSFERASE"/>
    <property type="match status" value="1"/>
</dbReference>
<feature type="transmembrane region" description="Helical" evidence="8">
    <location>
        <begin position="67"/>
        <end position="100"/>
    </location>
</feature>
<dbReference type="GO" id="GO:0010041">
    <property type="term" value="P:response to iron(III) ion"/>
    <property type="evidence" value="ECO:0007669"/>
    <property type="project" value="TreeGrafter"/>
</dbReference>
<gene>
    <name evidence="10" type="ORF">ESB13_02300</name>
</gene>
<keyword evidence="5 8" id="KW-0812">Transmembrane</keyword>
<keyword evidence="6 8" id="KW-1133">Transmembrane helix</keyword>
<evidence type="ECO:0000313" key="10">
    <source>
        <dbReference type="EMBL" id="RXK85666.1"/>
    </source>
</evidence>
<comment type="subcellular location">
    <subcellularLocation>
        <location evidence="1">Cell membrane</location>
        <topology evidence="1">Multi-pass membrane protein</topology>
    </subcellularLocation>
</comment>
<comment type="caution">
    <text evidence="10">The sequence shown here is derived from an EMBL/GenBank/DDBJ whole genome shotgun (WGS) entry which is preliminary data.</text>
</comment>
<feature type="transmembrane region" description="Helical" evidence="8">
    <location>
        <begin position="205"/>
        <end position="227"/>
    </location>
</feature>
<dbReference type="GO" id="GO:0016763">
    <property type="term" value="F:pentosyltransferase activity"/>
    <property type="evidence" value="ECO:0007669"/>
    <property type="project" value="TreeGrafter"/>
</dbReference>
<keyword evidence="11" id="KW-1185">Reference proteome</keyword>
<organism evidence="10 11">
    <name type="scientific">Filimonas effusa</name>
    <dbReference type="NCBI Taxonomy" id="2508721"/>
    <lineage>
        <taxon>Bacteria</taxon>
        <taxon>Pseudomonadati</taxon>
        <taxon>Bacteroidota</taxon>
        <taxon>Chitinophagia</taxon>
        <taxon>Chitinophagales</taxon>
        <taxon>Chitinophagaceae</taxon>
        <taxon>Filimonas</taxon>
    </lineage>
</organism>
<dbReference type="RefSeq" id="WP_129001419.1">
    <property type="nucleotide sequence ID" value="NZ_SDHZ01000001.1"/>
</dbReference>
<sequence length="547" mass="62805">MKITAQRFWQLLVLVAVLLNATGLLSEILEPDGALYATISKRMVLTGDWVNLYGNGSDWLDKPHMPFWLAAIGMKCFGITAFGYKLPAFLCFLAGLWYTWKLAALLYDEQTAWLTAVIYSTALHTLLANFDVRAEPYLTAFIIAATYYLYRHVREQRGLHLLLAAFFSALAIMTKGIFVLLSIGGGFVIWWMLSAQWKEFIRLRWWIFLLLTLLLITPELYCLYVQFDMHPEKLVFERTGVSGIHFFFWDSQFGRFFNSGPIKGQGDPSFFLHTTLWAFLPWSVFLYLAVVKLCRTKEPANRHRWIIWGAAALSFLLFSLSSFQLPHYIVILFPHFAMITAAYLLQVKKQSTIKALGIIQYILMGILVVLFTVLVLYPSLVHRPVLLLLPVAAVACLFFRKRGVMNLAGRGLVFAALLFVFMNLFFYPALLHYQAGMEAGKWMKEKQPGARPVMLQSVLYSFEFYAPGLVEYARSEDDLERLAGKYHTLVVLVSAKLWPQLRDSMPEVRPLQQLNQFHISQLTGAFLNPEKRPDVLEKFILVRIQKN</sequence>
<proteinExistence type="predicted"/>
<evidence type="ECO:0000256" key="3">
    <source>
        <dbReference type="ARBA" id="ARBA00022676"/>
    </source>
</evidence>
<accession>A0A4V1MAF2</accession>
<keyword evidence="3" id="KW-0328">Glycosyltransferase</keyword>
<evidence type="ECO:0000259" key="9">
    <source>
        <dbReference type="Pfam" id="PF13231"/>
    </source>
</evidence>
<evidence type="ECO:0000256" key="2">
    <source>
        <dbReference type="ARBA" id="ARBA00022475"/>
    </source>
</evidence>
<feature type="transmembrane region" description="Helical" evidence="8">
    <location>
        <begin position="270"/>
        <end position="293"/>
    </location>
</feature>
<dbReference type="GO" id="GO:0009103">
    <property type="term" value="P:lipopolysaccharide biosynthetic process"/>
    <property type="evidence" value="ECO:0007669"/>
    <property type="project" value="UniProtKB-ARBA"/>
</dbReference>
<feature type="transmembrane region" description="Helical" evidence="8">
    <location>
        <begin position="305"/>
        <end position="322"/>
    </location>
</feature>
<feature type="transmembrane region" description="Helical" evidence="8">
    <location>
        <begin position="412"/>
        <end position="433"/>
    </location>
</feature>
<dbReference type="AlphaFoldDB" id="A0A4V1MAF2"/>
<dbReference type="OrthoDB" id="9178203at2"/>
<evidence type="ECO:0000256" key="1">
    <source>
        <dbReference type="ARBA" id="ARBA00004651"/>
    </source>
</evidence>
<dbReference type="Pfam" id="PF13231">
    <property type="entry name" value="PMT_2"/>
    <property type="match status" value="1"/>
</dbReference>
<protein>
    <submittedName>
        <fullName evidence="10">Glycosyl transferase</fullName>
    </submittedName>
</protein>
<feature type="transmembrane region" description="Helical" evidence="8">
    <location>
        <begin position="383"/>
        <end position="400"/>
    </location>
</feature>
<evidence type="ECO:0000256" key="6">
    <source>
        <dbReference type="ARBA" id="ARBA00022989"/>
    </source>
</evidence>
<reference evidence="10 11" key="1">
    <citation type="submission" date="2019-01" db="EMBL/GenBank/DDBJ databases">
        <title>Filimonas sp. strain TTM-71.</title>
        <authorList>
            <person name="Chen W.-M."/>
        </authorList>
    </citation>
    <scope>NUCLEOTIDE SEQUENCE [LARGE SCALE GENOMIC DNA]</scope>
    <source>
        <strain evidence="10 11">TTM-71</strain>
    </source>
</reference>
<name>A0A4V1MAF2_9BACT</name>
<feature type="transmembrane region" description="Helical" evidence="8">
    <location>
        <begin position="358"/>
        <end position="377"/>
    </location>
</feature>
<dbReference type="InterPro" id="IPR038731">
    <property type="entry name" value="RgtA/B/C-like"/>
</dbReference>
<keyword evidence="2" id="KW-1003">Cell membrane</keyword>
<keyword evidence="4 10" id="KW-0808">Transferase</keyword>
<keyword evidence="7 8" id="KW-0472">Membrane</keyword>
<evidence type="ECO:0000313" key="11">
    <source>
        <dbReference type="Proteomes" id="UP000290545"/>
    </source>
</evidence>
<evidence type="ECO:0000256" key="7">
    <source>
        <dbReference type="ARBA" id="ARBA00023136"/>
    </source>
</evidence>
<dbReference type="PANTHER" id="PTHR33908">
    <property type="entry name" value="MANNOSYLTRANSFERASE YKCB-RELATED"/>
    <property type="match status" value="1"/>
</dbReference>
<dbReference type="GO" id="GO:0005886">
    <property type="term" value="C:plasma membrane"/>
    <property type="evidence" value="ECO:0007669"/>
    <property type="project" value="UniProtKB-SubCell"/>
</dbReference>
<evidence type="ECO:0000256" key="4">
    <source>
        <dbReference type="ARBA" id="ARBA00022679"/>
    </source>
</evidence>
<evidence type="ECO:0000256" key="8">
    <source>
        <dbReference type="SAM" id="Phobius"/>
    </source>
</evidence>
<feature type="transmembrane region" description="Helical" evidence="8">
    <location>
        <begin position="112"/>
        <end position="128"/>
    </location>
</feature>
<feature type="transmembrane region" description="Helical" evidence="8">
    <location>
        <begin position="162"/>
        <end position="193"/>
    </location>
</feature>
<dbReference type="InterPro" id="IPR050297">
    <property type="entry name" value="LipidA_mod_glycosyltrf_83"/>
</dbReference>
<feature type="transmembrane region" description="Helical" evidence="8">
    <location>
        <begin position="328"/>
        <end position="346"/>
    </location>
</feature>
<dbReference type="Proteomes" id="UP000290545">
    <property type="component" value="Unassembled WGS sequence"/>
</dbReference>
<evidence type="ECO:0000256" key="5">
    <source>
        <dbReference type="ARBA" id="ARBA00022692"/>
    </source>
</evidence>
<dbReference type="EMBL" id="SDHZ01000001">
    <property type="protein sequence ID" value="RXK85666.1"/>
    <property type="molecule type" value="Genomic_DNA"/>
</dbReference>
<feature type="domain" description="Glycosyltransferase RgtA/B/C/D-like" evidence="9">
    <location>
        <begin position="61"/>
        <end position="221"/>
    </location>
</feature>